<protein>
    <submittedName>
        <fullName evidence="2">Lipocalin family protein</fullName>
    </submittedName>
</protein>
<feature type="domain" description="Lipocalin-like" evidence="1">
    <location>
        <begin position="32"/>
        <end position="144"/>
    </location>
</feature>
<reference evidence="2" key="1">
    <citation type="submission" date="2024-05" db="EMBL/GenBank/DDBJ databases">
        <title>Pontimicrobium maritimus sp. nov., isolated form sea water.</title>
        <authorList>
            <person name="Muhammad N."/>
            <person name="Vuong T.Q."/>
            <person name="Han H.L."/>
            <person name="Kim S.-G."/>
        </authorList>
    </citation>
    <scope>NUCLEOTIDE SEQUENCE</scope>
    <source>
        <strain evidence="2">SW4</strain>
    </source>
</reference>
<evidence type="ECO:0000259" key="1">
    <source>
        <dbReference type="Pfam" id="PF13648"/>
    </source>
</evidence>
<gene>
    <name evidence="2" type="ORF">ABGB03_06170</name>
</gene>
<evidence type="ECO:0000313" key="2">
    <source>
        <dbReference type="EMBL" id="XBG62487.1"/>
    </source>
</evidence>
<dbReference type="AlphaFoldDB" id="A0AAU7BWD5"/>
<sequence length="171" mass="18577">MKKVSPLLVLVSIISIYSCSIEEAPSINSEYILGTWVGEDLDYSGSTVTEISGQTVTADFVGEAYDLDFTLTFSENPKEISTSGSYSVELTTTIEGQVSVTNVENIQFLNDGTWTKSGDEVTIIYNGRTSVFRIIELTEDSLILSLPTVEDLSQGGAIITTTIDMTITFSK</sequence>
<dbReference type="Pfam" id="PF13648">
    <property type="entry name" value="Lipocalin_4"/>
    <property type="match status" value="1"/>
</dbReference>
<proteinExistence type="predicted"/>
<dbReference type="PROSITE" id="PS51257">
    <property type="entry name" value="PROKAR_LIPOPROTEIN"/>
    <property type="match status" value="1"/>
</dbReference>
<dbReference type="EMBL" id="CP157199">
    <property type="protein sequence ID" value="XBG62487.1"/>
    <property type="molecule type" value="Genomic_DNA"/>
</dbReference>
<name>A0AAU7BWD5_9FLAO</name>
<dbReference type="RefSeq" id="WP_347925743.1">
    <property type="nucleotide sequence ID" value="NZ_CP157199.1"/>
</dbReference>
<organism evidence="2">
    <name type="scientific">Pontimicrobium sp. SW4</name>
    <dbReference type="NCBI Taxonomy" id="3153519"/>
    <lineage>
        <taxon>Bacteria</taxon>
        <taxon>Pseudomonadati</taxon>
        <taxon>Bacteroidota</taxon>
        <taxon>Flavobacteriia</taxon>
        <taxon>Flavobacteriales</taxon>
        <taxon>Flavobacteriaceae</taxon>
        <taxon>Pontimicrobium</taxon>
    </lineage>
</organism>
<accession>A0AAU7BWD5</accession>
<dbReference type="InterPro" id="IPR024311">
    <property type="entry name" value="Lipocalin-like"/>
</dbReference>